<dbReference type="InParanoid" id="A0A0C3DAL2"/>
<reference evidence="4" key="2">
    <citation type="submission" date="2015-01" db="EMBL/GenBank/DDBJ databases">
        <title>Evolutionary Origins and Diversification of the Mycorrhizal Mutualists.</title>
        <authorList>
            <consortium name="DOE Joint Genome Institute"/>
            <consortium name="Mycorrhizal Genomics Consortium"/>
            <person name="Kohler A."/>
            <person name="Kuo A."/>
            <person name="Nagy L.G."/>
            <person name="Floudas D."/>
            <person name="Copeland A."/>
            <person name="Barry K.W."/>
            <person name="Cichocki N."/>
            <person name="Veneault-Fourrey C."/>
            <person name="LaButti K."/>
            <person name="Lindquist E.A."/>
            <person name="Lipzen A."/>
            <person name="Lundell T."/>
            <person name="Morin E."/>
            <person name="Murat C."/>
            <person name="Riley R."/>
            <person name="Ohm R."/>
            <person name="Sun H."/>
            <person name="Tunlid A."/>
            <person name="Henrissat B."/>
            <person name="Grigoriev I.V."/>
            <person name="Hibbett D.S."/>
            <person name="Martin F."/>
        </authorList>
    </citation>
    <scope>NUCLEOTIDE SEQUENCE [LARGE SCALE GENOMIC DNA]</scope>
    <source>
        <strain evidence="4">Foug A</strain>
    </source>
</reference>
<evidence type="ECO:0000256" key="1">
    <source>
        <dbReference type="SAM" id="MobiDB-lite"/>
    </source>
</evidence>
<dbReference type="InterPro" id="IPR005824">
    <property type="entry name" value="KOW"/>
</dbReference>
<dbReference type="InterPro" id="IPR008991">
    <property type="entry name" value="Translation_prot_SH3-like_sf"/>
</dbReference>
<feature type="compositionally biased region" description="Basic and acidic residues" evidence="1">
    <location>
        <begin position="1"/>
        <end position="16"/>
    </location>
</feature>
<dbReference type="SMART" id="SM00739">
    <property type="entry name" value="KOW"/>
    <property type="match status" value="2"/>
</dbReference>
<dbReference type="AlphaFoldDB" id="A0A0C3DAL2"/>
<keyword evidence="4" id="KW-1185">Reference proteome</keyword>
<accession>A0A0C3DAL2</accession>
<protein>
    <recommendedName>
        <fullName evidence="2">KOW domain-containing protein</fullName>
    </recommendedName>
</protein>
<dbReference type="OrthoDB" id="3048815at2759"/>
<gene>
    <name evidence="3" type="ORF">SCLCIDRAFT_31904</name>
</gene>
<feature type="region of interest" description="Disordered" evidence="1">
    <location>
        <begin position="267"/>
        <end position="300"/>
    </location>
</feature>
<sequence length="788" mass="87696">MEKDFMEKLTEKESSGTKHRNSNAEDHEDVVGPSGKTIRESKRRKMNATEEGYENKRMLNMTSAGSLLKDSSAWRLMMNWAKDKIGYPDFDSKIREFGSRYIHDEWRPLIDVIFMSSDPSNEDPWPPSALVEEAMWTHGVSFDENEGMMSMTSAGSLLKDLSAWHLIMNWAEDKVGYPNFDTKIREFGSWYIHDEWRSLIDTIFTSSDPSTEDPRSPSALVEEAMRTHGVSFAAPADLSSVSTSQCNPPPECSATFNVGRFLDLAAEEEDNEEEDDEDKDEDEDIGDAQGSVSYPTDPGPSGKEFFNWAVDKIAADPGRCPDSPVEEVVHSRPLFSAQNFMHEFMKSKGVEVTALPWLPCRLYVAGSSPVEVQQYLPPSHRTSAREITLVPPTEGTSLSTIKTWQILPSDSTNAVLVVAPRKHPYDLLQQSGEKSLFCDELAILAGLTLEPILSPAGVGIGFTCGGHDFIYGLLRLTIPTHSVTVVGLPHPDKIAFHMITNFEQALVEQTVQLFSAQFCQGTLVDVDWHKRTASVSLHTVDVWEWDSNKEVVVHCPIQELHRVFTTGQAVWVIAGPYHGYIGHVIAAYGGTVSLQYDGQSPNLEVSDLLLESHVPDHVQSLNTKHTGINIPLHEPTPTILPGDTVEVCAGAYKGAEAPIEWMSMDGTAWIYVKEKQDPSSAPSGIRSSIERRPNQQDDLIMVPMQIHEIRVHPATHTLSFSKERGYDVCVGDSVEIARGKWFRSEGVVHVVDFDKASLDLVCNMDGHKINVPITFCRKTAEHSDLQLS</sequence>
<feature type="region of interest" description="Disordered" evidence="1">
    <location>
        <begin position="1"/>
        <end position="53"/>
    </location>
</feature>
<dbReference type="SUPFAM" id="SSF50104">
    <property type="entry name" value="Translation proteins SH3-like domain"/>
    <property type="match status" value="1"/>
</dbReference>
<evidence type="ECO:0000259" key="2">
    <source>
        <dbReference type="SMART" id="SM00739"/>
    </source>
</evidence>
<feature type="domain" description="KOW" evidence="2">
    <location>
        <begin position="563"/>
        <end position="590"/>
    </location>
</feature>
<dbReference type="STRING" id="1036808.A0A0C3DAL2"/>
<feature type="domain" description="KOW" evidence="2">
    <location>
        <begin position="638"/>
        <end position="665"/>
    </location>
</feature>
<dbReference type="HOGENOM" id="CLU_005689_0_0_1"/>
<feature type="compositionally biased region" description="Acidic residues" evidence="1">
    <location>
        <begin position="267"/>
        <end position="286"/>
    </location>
</feature>
<reference evidence="3 4" key="1">
    <citation type="submission" date="2014-04" db="EMBL/GenBank/DDBJ databases">
        <authorList>
            <consortium name="DOE Joint Genome Institute"/>
            <person name="Kuo A."/>
            <person name="Kohler A."/>
            <person name="Nagy L.G."/>
            <person name="Floudas D."/>
            <person name="Copeland A."/>
            <person name="Barry K.W."/>
            <person name="Cichocki N."/>
            <person name="Veneault-Fourrey C."/>
            <person name="LaButti K."/>
            <person name="Lindquist E.A."/>
            <person name="Lipzen A."/>
            <person name="Lundell T."/>
            <person name="Morin E."/>
            <person name="Murat C."/>
            <person name="Sun H."/>
            <person name="Tunlid A."/>
            <person name="Henrissat B."/>
            <person name="Grigoriev I.V."/>
            <person name="Hibbett D.S."/>
            <person name="Martin F."/>
            <person name="Nordberg H.P."/>
            <person name="Cantor M.N."/>
            <person name="Hua S.X."/>
        </authorList>
    </citation>
    <scope>NUCLEOTIDE SEQUENCE [LARGE SCALE GENOMIC DNA]</scope>
    <source>
        <strain evidence="3 4">Foug A</strain>
    </source>
</reference>
<proteinExistence type="predicted"/>
<name>A0A0C3DAL2_9AGAM</name>
<evidence type="ECO:0000313" key="3">
    <source>
        <dbReference type="EMBL" id="KIM53424.1"/>
    </source>
</evidence>
<dbReference type="Proteomes" id="UP000053989">
    <property type="component" value="Unassembled WGS sequence"/>
</dbReference>
<evidence type="ECO:0000313" key="4">
    <source>
        <dbReference type="Proteomes" id="UP000053989"/>
    </source>
</evidence>
<organism evidence="3 4">
    <name type="scientific">Scleroderma citrinum Foug A</name>
    <dbReference type="NCBI Taxonomy" id="1036808"/>
    <lineage>
        <taxon>Eukaryota</taxon>
        <taxon>Fungi</taxon>
        <taxon>Dikarya</taxon>
        <taxon>Basidiomycota</taxon>
        <taxon>Agaricomycotina</taxon>
        <taxon>Agaricomycetes</taxon>
        <taxon>Agaricomycetidae</taxon>
        <taxon>Boletales</taxon>
        <taxon>Sclerodermatineae</taxon>
        <taxon>Sclerodermataceae</taxon>
        <taxon>Scleroderma</taxon>
    </lineage>
</organism>
<dbReference type="EMBL" id="KN822181">
    <property type="protein sequence ID" value="KIM53424.1"/>
    <property type="molecule type" value="Genomic_DNA"/>
</dbReference>